<gene>
    <name evidence="8" type="ORF">AQUCO_00700347v1</name>
</gene>
<evidence type="ECO:0000256" key="5">
    <source>
        <dbReference type="SAM" id="MobiDB-lite"/>
    </source>
</evidence>
<feature type="domain" description="C3H1-type" evidence="6">
    <location>
        <begin position="842"/>
        <end position="869"/>
    </location>
</feature>
<dbReference type="PROSITE" id="PS50829">
    <property type="entry name" value="GYF"/>
    <property type="match status" value="1"/>
</dbReference>
<evidence type="ECO:0000256" key="3">
    <source>
        <dbReference type="ARBA" id="ARBA00022833"/>
    </source>
</evidence>
<feature type="compositionally biased region" description="Polar residues" evidence="5">
    <location>
        <begin position="94"/>
        <end position="103"/>
    </location>
</feature>
<evidence type="ECO:0000259" key="7">
    <source>
        <dbReference type="PROSITE" id="PS50829"/>
    </source>
</evidence>
<dbReference type="Gene3D" id="4.10.1000.10">
    <property type="entry name" value="Zinc finger, CCCH-type"/>
    <property type="match status" value="2"/>
</dbReference>
<dbReference type="SUPFAM" id="SSF90229">
    <property type="entry name" value="CCCH zinc finger"/>
    <property type="match status" value="2"/>
</dbReference>
<evidence type="ECO:0000259" key="6">
    <source>
        <dbReference type="PROSITE" id="PS50103"/>
    </source>
</evidence>
<dbReference type="STRING" id="218851.A0A2G5EJN3"/>
<organism evidence="8 9">
    <name type="scientific">Aquilegia coerulea</name>
    <name type="common">Rocky mountain columbine</name>
    <dbReference type="NCBI Taxonomy" id="218851"/>
    <lineage>
        <taxon>Eukaryota</taxon>
        <taxon>Viridiplantae</taxon>
        <taxon>Streptophyta</taxon>
        <taxon>Embryophyta</taxon>
        <taxon>Tracheophyta</taxon>
        <taxon>Spermatophyta</taxon>
        <taxon>Magnoliopsida</taxon>
        <taxon>Ranunculales</taxon>
        <taxon>Ranunculaceae</taxon>
        <taxon>Thalictroideae</taxon>
        <taxon>Aquilegia</taxon>
    </lineage>
</organism>
<dbReference type="Pfam" id="PF14608">
    <property type="entry name" value="zf-CCCH_2"/>
    <property type="match status" value="2"/>
</dbReference>
<dbReference type="AlphaFoldDB" id="A0A2G5EJN3"/>
<dbReference type="InterPro" id="IPR035445">
    <property type="entry name" value="GYF-like_dom_sf"/>
</dbReference>
<feature type="zinc finger region" description="C3H1-type" evidence="4">
    <location>
        <begin position="842"/>
        <end position="869"/>
    </location>
</feature>
<dbReference type="OrthoDB" id="6415790at2759"/>
<feature type="domain" description="C3H1-type" evidence="6">
    <location>
        <begin position="920"/>
        <end position="947"/>
    </location>
</feature>
<feature type="region of interest" description="Disordered" evidence="5">
    <location>
        <begin position="511"/>
        <end position="532"/>
    </location>
</feature>
<keyword evidence="2 4" id="KW-0863">Zinc-finger</keyword>
<dbReference type="InterPro" id="IPR000571">
    <property type="entry name" value="Znf_CCCH"/>
</dbReference>
<name>A0A2G5EJN3_AQUCA</name>
<dbReference type="GO" id="GO:0008270">
    <property type="term" value="F:zinc ion binding"/>
    <property type="evidence" value="ECO:0007669"/>
    <property type="project" value="UniProtKB-KW"/>
</dbReference>
<evidence type="ECO:0000313" key="8">
    <source>
        <dbReference type="EMBL" id="PIA55968.1"/>
    </source>
</evidence>
<dbReference type="Pfam" id="PF00642">
    <property type="entry name" value="zf-CCCH"/>
    <property type="match status" value="1"/>
</dbReference>
<feature type="compositionally biased region" description="Polar residues" evidence="5">
    <location>
        <begin position="362"/>
        <end position="379"/>
    </location>
</feature>
<dbReference type="PANTHER" id="PTHR46695:SF5">
    <property type="entry name" value="RNA POLYMERASE-ASSOCIATED PROTEIN RTF1 HOMOLOG"/>
    <property type="match status" value="1"/>
</dbReference>
<dbReference type="SUPFAM" id="SSF55277">
    <property type="entry name" value="GYF domain"/>
    <property type="match status" value="1"/>
</dbReference>
<protein>
    <submittedName>
        <fullName evidence="8">Uncharacterized protein</fullName>
    </submittedName>
</protein>
<proteinExistence type="predicted"/>
<dbReference type="PANTHER" id="PTHR46695">
    <property type="entry name" value="ZINC FINGER CCCH DOMAIN-CONTAINING PROTEIN 44-RELATED"/>
    <property type="match status" value="1"/>
</dbReference>
<feature type="region of interest" description="Disordered" evidence="5">
    <location>
        <begin position="615"/>
        <end position="655"/>
    </location>
</feature>
<feature type="compositionally biased region" description="Polar residues" evidence="5">
    <location>
        <begin position="634"/>
        <end position="655"/>
    </location>
</feature>
<dbReference type="Proteomes" id="UP000230069">
    <property type="component" value="Unassembled WGS sequence"/>
</dbReference>
<dbReference type="InterPro" id="IPR003169">
    <property type="entry name" value="GYF"/>
</dbReference>
<evidence type="ECO:0000256" key="1">
    <source>
        <dbReference type="ARBA" id="ARBA00022723"/>
    </source>
</evidence>
<dbReference type="InterPro" id="IPR036855">
    <property type="entry name" value="Znf_CCCH_sf"/>
</dbReference>
<feature type="compositionally biased region" description="Polar residues" evidence="5">
    <location>
        <begin position="511"/>
        <end position="527"/>
    </location>
</feature>
<feature type="domain" description="GYF" evidence="7">
    <location>
        <begin position="169"/>
        <end position="223"/>
    </location>
</feature>
<dbReference type="Pfam" id="PF02213">
    <property type="entry name" value="GYF"/>
    <property type="match status" value="1"/>
</dbReference>
<feature type="zinc finger region" description="C3H1-type" evidence="4">
    <location>
        <begin position="681"/>
        <end position="704"/>
    </location>
</feature>
<feature type="region of interest" description="Disordered" evidence="5">
    <location>
        <begin position="449"/>
        <end position="482"/>
    </location>
</feature>
<feature type="zinc finger region" description="C3H1-type" evidence="4">
    <location>
        <begin position="899"/>
        <end position="918"/>
    </location>
</feature>
<dbReference type="PROSITE" id="PS50103">
    <property type="entry name" value="ZF_C3H1"/>
    <property type="match status" value="5"/>
</dbReference>
<evidence type="ECO:0000256" key="2">
    <source>
        <dbReference type="ARBA" id="ARBA00022771"/>
    </source>
</evidence>
<feature type="domain" description="C3H1-type" evidence="6">
    <location>
        <begin position="873"/>
        <end position="895"/>
    </location>
</feature>
<dbReference type="InParanoid" id="A0A2G5EJN3"/>
<keyword evidence="1 4" id="KW-0479">Metal-binding</keyword>
<feature type="region of interest" description="Disordered" evidence="5">
    <location>
        <begin position="343"/>
        <end position="386"/>
    </location>
</feature>
<dbReference type="SMART" id="SM00444">
    <property type="entry name" value="GYF"/>
    <property type="match status" value="1"/>
</dbReference>
<dbReference type="EMBL" id="KZ305024">
    <property type="protein sequence ID" value="PIA55968.1"/>
    <property type="molecule type" value="Genomic_DNA"/>
</dbReference>
<feature type="compositionally biased region" description="Basic and acidic residues" evidence="5">
    <location>
        <begin position="18"/>
        <end position="51"/>
    </location>
</feature>
<feature type="zinc finger region" description="C3H1-type" evidence="4">
    <location>
        <begin position="873"/>
        <end position="895"/>
    </location>
</feature>
<feature type="region of interest" description="Disordered" evidence="5">
    <location>
        <begin position="18"/>
        <end position="71"/>
    </location>
</feature>
<feature type="domain" description="C3H1-type" evidence="6">
    <location>
        <begin position="681"/>
        <end position="704"/>
    </location>
</feature>
<feature type="domain" description="C3H1-type" evidence="6">
    <location>
        <begin position="899"/>
        <end position="918"/>
    </location>
</feature>
<sequence length="951" mass="105365">MLLECAKRLQLLNSPEERRRRIQEIPEIHADPSMDPSEKSGDDTNLYDKRQGNHMKQNDTGFNSEGRNTISPEKGLLLNMAWSRGREFSMNALESSKNMTTKRPSPKGDIAIGFGEKTAGPSGSHESDNHQTNSWEKSVMNSGTVNDQVVVGSGSSSESVLASVVGETDKVWNYQDPSGKTQGPFSMLELCKWSRTASFAANLRIWKTMDTQDDSILLTEALDNTFSRPPKVTAAYENKRVDKLTNGCDFLSGQLTLFSTSSPGCSSHMRESNDCSLVISQMAHDLPTNDGSITSVNDQPSLASVEKGVKILNPDCKYNHSSLQHSSSPKADPGEYIITSPGVSRKMTHPSWTDNRHAVSQIDVSDLQTKSGESTTSSKVDAETRSQDISVSLSPLSNQLTLFSTSSPVSAKPMKGPYSCCDSSMYEPNGCRPLPSQSAHELLTKDDKIKSSKNDHASSQRGSSPKADPGDYIMTKPTDSREMPLLSWTGDPEMIQPSLTDDPHAVLQNDVSDSQTRSGECPHTSSEMAGETRPFDISAIAVVDTQGVVSEPPQPSLDGALMDIGGDSVISPAERSKHGSESNGHTHVQNQQISLQGGASGALHLGNSGWDARPGNVSKWGSHQENHGNRIFGHQSQSFPDNDSSYRSVSQNGSHQNVPCKYYIRARCRDEHCGYIHQRIPCKYYMAEGYCRKGNSCLFVHDGGRKNEIEMCRNYQRGYGRDSESFPPIRHEETLNQNEICGNYQRGYHANGDSFPCIHDEGTKKICTNHQRGYGTEGESCPSIHDEGTLKQNEICRTYQRGYHTNGDSFPRIHDVGTKQICRDHLRGHCSNGESYHRIHVEQKKEICFKNLRGQCQYGESCYRIHVERINEICVNHLRGHCLYGVSCHRIHVEDTAEICRDYQDGHCMNGGSCPLIHAERTKEVCKNYRRGYCTDGENCFFAHCDEETGK</sequence>
<feature type="region of interest" description="Disordered" evidence="5">
    <location>
        <begin position="94"/>
        <end position="133"/>
    </location>
</feature>
<feature type="compositionally biased region" description="Basic and acidic residues" evidence="5">
    <location>
        <begin position="449"/>
        <end position="458"/>
    </location>
</feature>
<dbReference type="Gene3D" id="3.30.1490.40">
    <property type="match status" value="1"/>
</dbReference>
<reference evidence="8 9" key="1">
    <citation type="submission" date="2017-09" db="EMBL/GenBank/DDBJ databases">
        <title>WGS assembly of Aquilegia coerulea Goldsmith.</title>
        <authorList>
            <person name="Hodges S."/>
            <person name="Kramer E."/>
            <person name="Nordborg M."/>
            <person name="Tomkins J."/>
            <person name="Borevitz J."/>
            <person name="Derieg N."/>
            <person name="Yan J."/>
            <person name="Mihaltcheva S."/>
            <person name="Hayes R.D."/>
            <person name="Rokhsar D."/>
        </authorList>
    </citation>
    <scope>NUCLEOTIDE SEQUENCE [LARGE SCALE GENOMIC DNA]</scope>
    <source>
        <strain evidence="9">cv. Goldsmith</strain>
    </source>
</reference>
<dbReference type="SMART" id="SM00356">
    <property type="entry name" value="ZnF_C3H1"/>
    <property type="match status" value="9"/>
</dbReference>
<keyword evidence="9" id="KW-1185">Reference proteome</keyword>
<feature type="zinc finger region" description="C3H1-type" evidence="4">
    <location>
        <begin position="920"/>
        <end position="947"/>
    </location>
</feature>
<feature type="compositionally biased region" description="Polar residues" evidence="5">
    <location>
        <begin position="54"/>
        <end position="71"/>
    </location>
</feature>
<accession>A0A2G5EJN3</accession>
<evidence type="ECO:0000256" key="4">
    <source>
        <dbReference type="PROSITE-ProRule" id="PRU00723"/>
    </source>
</evidence>
<evidence type="ECO:0000313" key="9">
    <source>
        <dbReference type="Proteomes" id="UP000230069"/>
    </source>
</evidence>
<keyword evidence="3 4" id="KW-0862">Zinc</keyword>